<evidence type="ECO:0000256" key="1">
    <source>
        <dbReference type="PROSITE-ProRule" id="PRU00169"/>
    </source>
</evidence>
<dbReference type="SUPFAM" id="SSF52172">
    <property type="entry name" value="CheY-like"/>
    <property type="match status" value="1"/>
</dbReference>
<dbReference type="Proteomes" id="UP001528411">
    <property type="component" value="Unassembled WGS sequence"/>
</dbReference>
<dbReference type="PANTHER" id="PTHR43228">
    <property type="entry name" value="TWO-COMPONENT RESPONSE REGULATOR"/>
    <property type="match status" value="1"/>
</dbReference>
<evidence type="ECO:0000259" key="2">
    <source>
        <dbReference type="PROSITE" id="PS50110"/>
    </source>
</evidence>
<evidence type="ECO:0000313" key="4">
    <source>
        <dbReference type="Proteomes" id="UP001528411"/>
    </source>
</evidence>
<keyword evidence="1" id="KW-0597">Phosphoprotein</keyword>
<evidence type="ECO:0000313" key="3">
    <source>
        <dbReference type="EMBL" id="MDC2888258.1"/>
    </source>
</evidence>
<protein>
    <submittedName>
        <fullName evidence="3">Response regulator</fullName>
    </submittedName>
</protein>
<feature type="modified residue" description="4-aspartylphosphate" evidence="1">
    <location>
        <position position="15"/>
    </location>
</feature>
<comment type="caution">
    <text evidence="3">The sequence shown here is derived from an EMBL/GenBank/DDBJ whole genome shotgun (WGS) entry which is preliminary data.</text>
</comment>
<dbReference type="Pfam" id="PF00072">
    <property type="entry name" value="Response_reg"/>
    <property type="match status" value="1"/>
</dbReference>
<dbReference type="InterPro" id="IPR011006">
    <property type="entry name" value="CheY-like_superfamily"/>
</dbReference>
<dbReference type="InterPro" id="IPR052048">
    <property type="entry name" value="ST_Response_Regulator"/>
</dbReference>
<accession>A0ABT5F9Q0</accession>
<dbReference type="PROSITE" id="PS50110">
    <property type="entry name" value="RESPONSE_REGULATORY"/>
    <property type="match status" value="1"/>
</dbReference>
<keyword evidence="4" id="KW-1185">Reference proteome</keyword>
<name>A0ABT5F9Q0_9GAMM</name>
<gene>
    <name evidence="3" type="ORF">PN838_05020</name>
</gene>
<feature type="domain" description="Response regulatory" evidence="2">
    <location>
        <begin position="1"/>
        <end position="80"/>
    </location>
</feature>
<reference evidence="3 4" key="1">
    <citation type="submission" date="2023-01" db="EMBL/GenBank/DDBJ databases">
        <title>Psychrosphaera sp. nov., isolated from marine algae.</title>
        <authorList>
            <person name="Bayburt H."/>
            <person name="Choi B.J."/>
            <person name="Kim J.M."/>
            <person name="Choi D.G."/>
            <person name="Jeon C.O."/>
        </authorList>
    </citation>
    <scope>NUCLEOTIDE SEQUENCE [LARGE SCALE GENOMIC DNA]</scope>
    <source>
        <strain evidence="3 4">G1-22</strain>
    </source>
</reference>
<dbReference type="EMBL" id="JAQOMS010000002">
    <property type="protein sequence ID" value="MDC2888258.1"/>
    <property type="molecule type" value="Genomic_DNA"/>
</dbReference>
<organism evidence="3 4">
    <name type="scientific">Psychrosphaera algicola</name>
    <dbReference type="NCBI Taxonomy" id="3023714"/>
    <lineage>
        <taxon>Bacteria</taxon>
        <taxon>Pseudomonadati</taxon>
        <taxon>Pseudomonadota</taxon>
        <taxon>Gammaproteobacteria</taxon>
        <taxon>Alteromonadales</taxon>
        <taxon>Pseudoalteromonadaceae</taxon>
        <taxon>Psychrosphaera</taxon>
    </lineage>
</organism>
<dbReference type="CDD" id="cd00156">
    <property type="entry name" value="REC"/>
    <property type="match status" value="1"/>
</dbReference>
<proteinExistence type="predicted"/>
<sequence length="83" mass="9367">MQSFNKNLPDIIFLDIELPKSNGQQILKEMRLIKPNAFVVMVSAHSSADNVKTSIELGASGFVVKPFTSQKIRSVLKRYMQNK</sequence>
<dbReference type="RefSeq" id="WP_272179922.1">
    <property type="nucleotide sequence ID" value="NZ_JAQOMS010000002.1"/>
</dbReference>
<dbReference type="Gene3D" id="3.40.50.2300">
    <property type="match status" value="1"/>
</dbReference>
<dbReference type="PANTHER" id="PTHR43228:SF1">
    <property type="entry name" value="TWO-COMPONENT RESPONSE REGULATOR ARR22"/>
    <property type="match status" value="1"/>
</dbReference>
<dbReference type="InterPro" id="IPR001789">
    <property type="entry name" value="Sig_transdc_resp-reg_receiver"/>
</dbReference>